<accession>A0A7W8KEL4</accession>
<keyword evidence="6" id="KW-0012">Acyltransferase</keyword>
<evidence type="ECO:0000313" key="8">
    <source>
        <dbReference type="Proteomes" id="UP000619376"/>
    </source>
</evidence>
<evidence type="ECO:0000259" key="4">
    <source>
        <dbReference type="PROSITE" id="PS52009"/>
    </source>
</evidence>
<feature type="active site" description="Proton donor" evidence="3">
    <location>
        <position position="117"/>
    </location>
</feature>
<dbReference type="AlphaFoldDB" id="A0A7W8KEL4"/>
<dbReference type="InterPro" id="IPR051822">
    <property type="entry name" value="Glycosyl_Hydrolase_84"/>
</dbReference>
<dbReference type="SUPFAM" id="SSF51445">
    <property type="entry name" value="(Trans)glycosidases"/>
    <property type="match status" value="1"/>
</dbReference>
<comment type="caution">
    <text evidence="6">The sequence shown here is derived from an EMBL/GenBank/DDBJ whole genome shotgun (WGS) entry which is preliminary data.</text>
</comment>
<dbReference type="GO" id="GO:0016231">
    <property type="term" value="F:beta-N-acetylglucosaminidase activity"/>
    <property type="evidence" value="ECO:0007669"/>
    <property type="project" value="TreeGrafter"/>
</dbReference>
<dbReference type="Proteomes" id="UP000539473">
    <property type="component" value="Unassembled WGS sequence"/>
</dbReference>
<keyword evidence="2 3" id="KW-0326">Glycosidase</keyword>
<reference evidence="6 7" key="3">
    <citation type="submission" date="2020-08" db="EMBL/GenBank/DDBJ databases">
        <title>Genomic Encyclopedia of Type Strains, Phase IV (KMG-IV): sequencing the most valuable type-strain genomes for metagenomic binning, comparative biology and taxonomic classification.</title>
        <authorList>
            <person name="Goeker M."/>
        </authorList>
    </citation>
    <scope>NUCLEOTIDE SEQUENCE [LARGE SCALE GENOMIC DNA]</scope>
    <source>
        <strain evidence="6 7">DSM 27521</strain>
    </source>
</reference>
<name>A0A7W8KEL4_9DEIO</name>
<dbReference type="GO" id="GO:0102571">
    <property type="term" value="F:[protein]-3-O-(N-acetyl-D-glucosaminyl)-L-serine/L-threonine O-N-acetyl-alpha-D-glucosaminase activity"/>
    <property type="evidence" value="ECO:0007669"/>
    <property type="project" value="UniProtKB-EC"/>
</dbReference>
<keyword evidence="1 3" id="KW-0378">Hydrolase</keyword>
<sequence>MKRVGVIEGFYGPPWTDAQRERLFGRMAGWGMDTYLYAPKDDPWHRQRWRDPYPPQHAQTLSALAGVARSRGVQLVYALSPGLDLDWTAPEDRQALIAKYAQVAALGIQEFALLFDDIPYSDDRAAQARVQVEAAHAVMDALWPGGQAGAFLFCPTEYCGERAVPSVATSPYLRELGAGLRDGIEVFWTGPQVVSPTISVDSVQEVNAVLRRPVLLWDNLHASDYTLHRLHLGPYAGRPLALRDHLSGILSNPNTPLEPNTPGLHSLAEYARAQDGWTPDASLERALRAWLPEFGAQPDDGVMLDGLRVLADALYLPGSLGPRAQALLDTAQALSGPLPDAQRAEHARTLREAARSLGRVLRALEAGRNRDLLFDLHPFLADLIQELHRLSAPVSGPDVDDPEVFLYRGSLADRLLALGWDGAGDT</sequence>
<dbReference type="InterPro" id="IPR017853">
    <property type="entry name" value="GH"/>
</dbReference>
<keyword evidence="8" id="KW-1185">Reference proteome</keyword>
<evidence type="ECO:0000313" key="6">
    <source>
        <dbReference type="EMBL" id="MBB5375601.1"/>
    </source>
</evidence>
<keyword evidence="6" id="KW-0808">Transferase</keyword>
<dbReference type="GO" id="GO:0061733">
    <property type="term" value="F:protein-lysine-acetyltransferase activity"/>
    <property type="evidence" value="ECO:0007669"/>
    <property type="project" value="UniProtKB-EC"/>
</dbReference>
<organism evidence="6 7">
    <name type="scientific">Deinococcus metalli</name>
    <dbReference type="NCBI Taxonomy" id="1141878"/>
    <lineage>
        <taxon>Bacteria</taxon>
        <taxon>Thermotogati</taxon>
        <taxon>Deinococcota</taxon>
        <taxon>Deinococci</taxon>
        <taxon>Deinococcales</taxon>
        <taxon>Deinococcaceae</taxon>
        <taxon>Deinococcus</taxon>
    </lineage>
</organism>
<reference evidence="5" key="1">
    <citation type="journal article" date="2014" name="Int. J. Syst. Evol. Microbiol.">
        <title>Complete genome of a new Firmicutes species belonging to the dominant human colonic microbiota ('Ruminococcus bicirculans') reveals two chromosomes and a selective capacity to utilize plant glucans.</title>
        <authorList>
            <consortium name="NISC Comparative Sequencing Program"/>
            <person name="Wegmann U."/>
            <person name="Louis P."/>
            <person name="Goesmann A."/>
            <person name="Henrissat B."/>
            <person name="Duncan S.H."/>
            <person name="Flint H.J."/>
        </authorList>
    </citation>
    <scope>NUCLEOTIDE SEQUENCE</scope>
    <source>
        <strain evidence="5">CGMCC 1.18437</strain>
    </source>
</reference>
<comment type="similarity">
    <text evidence="3">Belongs to the glycosyl hydrolase 84 family.</text>
</comment>
<evidence type="ECO:0000256" key="3">
    <source>
        <dbReference type="PROSITE-ProRule" id="PRU01353"/>
    </source>
</evidence>
<dbReference type="GO" id="GO:0009100">
    <property type="term" value="P:glycoprotein metabolic process"/>
    <property type="evidence" value="ECO:0007669"/>
    <property type="project" value="TreeGrafter"/>
</dbReference>
<dbReference type="EMBL" id="BNAJ01000002">
    <property type="protein sequence ID" value="GHF38475.1"/>
    <property type="molecule type" value="Genomic_DNA"/>
</dbReference>
<feature type="domain" description="GH84" evidence="4">
    <location>
        <begin position="2"/>
        <end position="275"/>
    </location>
</feature>
<proteinExistence type="inferred from homology"/>
<dbReference type="Gene3D" id="3.20.20.80">
    <property type="entry name" value="Glycosidases"/>
    <property type="match status" value="1"/>
</dbReference>
<dbReference type="PANTHER" id="PTHR13170:SF16">
    <property type="entry name" value="PROTEIN O-GLCNACASE"/>
    <property type="match status" value="1"/>
</dbReference>
<dbReference type="InterPro" id="IPR011496">
    <property type="entry name" value="O-GlcNAcase_cat"/>
</dbReference>
<reference evidence="5" key="4">
    <citation type="submission" date="2024-05" db="EMBL/GenBank/DDBJ databases">
        <authorList>
            <person name="Sun Q."/>
            <person name="Zhou Y."/>
        </authorList>
    </citation>
    <scope>NUCLEOTIDE SEQUENCE</scope>
    <source>
        <strain evidence="5">CGMCC 1.18437</strain>
    </source>
</reference>
<evidence type="ECO:0000256" key="2">
    <source>
        <dbReference type="ARBA" id="ARBA00023295"/>
    </source>
</evidence>
<dbReference type="PANTHER" id="PTHR13170">
    <property type="entry name" value="O-GLCNACASE"/>
    <property type="match status" value="1"/>
</dbReference>
<reference evidence="8" key="2">
    <citation type="journal article" date="2019" name="Int. J. Syst. Evol. Microbiol.">
        <title>The Global Catalogue of Microorganisms (GCM) 10K type strain sequencing project: providing services to taxonomists for standard genome sequencing and annotation.</title>
        <authorList>
            <consortium name="The Broad Institute Genomics Platform"/>
            <consortium name="The Broad Institute Genome Sequencing Center for Infectious Disease"/>
            <person name="Wu L."/>
            <person name="Ma J."/>
        </authorList>
    </citation>
    <scope>NUCLEOTIDE SEQUENCE [LARGE SCALE GENOMIC DNA]</scope>
    <source>
        <strain evidence="8">CGMCC 1.18437</strain>
    </source>
</reference>
<gene>
    <name evidence="5" type="ORF">GCM10017781_14000</name>
    <name evidence="6" type="ORF">HNQ07_001058</name>
</gene>
<dbReference type="EC" id="2.3.1.48" evidence="6"/>
<protein>
    <submittedName>
        <fullName evidence="6">Protein O-GlcNAcase/histone acetyltransferase</fullName>
        <ecNumber evidence="6">2.3.1.48</ecNumber>
        <ecNumber evidence="6">3.2.1.169</ecNumber>
    </submittedName>
</protein>
<dbReference type="EMBL" id="JACHFK010000002">
    <property type="protein sequence ID" value="MBB5375601.1"/>
    <property type="molecule type" value="Genomic_DNA"/>
</dbReference>
<dbReference type="EC" id="3.2.1.169" evidence="6"/>
<dbReference type="Proteomes" id="UP000619376">
    <property type="component" value="Unassembled WGS sequence"/>
</dbReference>
<evidence type="ECO:0000313" key="5">
    <source>
        <dbReference type="EMBL" id="GHF38475.1"/>
    </source>
</evidence>
<dbReference type="Pfam" id="PF07555">
    <property type="entry name" value="NAGidase"/>
    <property type="match status" value="1"/>
</dbReference>
<dbReference type="Gene3D" id="1.20.58.240">
    <property type="entry name" value="STAT, domain 1"/>
    <property type="match status" value="1"/>
</dbReference>
<evidence type="ECO:0000256" key="1">
    <source>
        <dbReference type="ARBA" id="ARBA00022801"/>
    </source>
</evidence>
<dbReference type="RefSeq" id="WP_184109892.1">
    <property type="nucleotide sequence ID" value="NZ_BNAJ01000002.1"/>
</dbReference>
<dbReference type="PROSITE" id="PS52009">
    <property type="entry name" value="GH84"/>
    <property type="match status" value="1"/>
</dbReference>
<evidence type="ECO:0000313" key="7">
    <source>
        <dbReference type="Proteomes" id="UP000539473"/>
    </source>
</evidence>